<protein>
    <submittedName>
        <fullName evidence="3">BON domain-containing protein</fullName>
    </submittedName>
</protein>
<reference evidence="4" key="1">
    <citation type="journal article" date="2019" name="Int. J. Syst. Evol. Microbiol.">
        <title>The Global Catalogue of Microorganisms (GCM) 10K type strain sequencing project: providing services to taxonomists for standard genome sequencing and annotation.</title>
        <authorList>
            <consortium name="The Broad Institute Genomics Platform"/>
            <consortium name="The Broad Institute Genome Sequencing Center for Infectious Disease"/>
            <person name="Wu L."/>
            <person name="Ma J."/>
        </authorList>
    </citation>
    <scope>NUCLEOTIDE SEQUENCE [LARGE SCALE GENOMIC DNA]</scope>
    <source>
        <strain evidence="4">CGMCC 1.16619</strain>
    </source>
</reference>
<gene>
    <name evidence="3" type="ORF">ACFPPA_06400</name>
</gene>
<feature type="domain" description="BON" evidence="2">
    <location>
        <begin position="77"/>
        <end position="145"/>
    </location>
</feature>
<keyword evidence="1" id="KW-0732">Signal</keyword>
<evidence type="ECO:0000256" key="1">
    <source>
        <dbReference type="ARBA" id="ARBA00022729"/>
    </source>
</evidence>
<accession>A0ABW0QLX4</accession>
<dbReference type="Gene3D" id="3.30.1340.30">
    <property type="match status" value="3"/>
</dbReference>
<feature type="domain" description="BON" evidence="2">
    <location>
        <begin position="148"/>
        <end position="216"/>
    </location>
</feature>
<dbReference type="Proteomes" id="UP001596114">
    <property type="component" value="Unassembled WGS sequence"/>
</dbReference>
<dbReference type="Pfam" id="PF04972">
    <property type="entry name" value="BON"/>
    <property type="match status" value="3"/>
</dbReference>
<dbReference type="EMBL" id="JBHSNF010000001">
    <property type="protein sequence ID" value="MFC5525370.1"/>
    <property type="molecule type" value="Genomic_DNA"/>
</dbReference>
<comment type="caution">
    <text evidence="3">The sequence shown here is derived from an EMBL/GenBank/DDBJ whole genome shotgun (WGS) entry which is preliminary data.</text>
</comment>
<keyword evidence="4" id="KW-1185">Reference proteome</keyword>
<evidence type="ECO:0000259" key="2">
    <source>
        <dbReference type="PROSITE" id="PS50914"/>
    </source>
</evidence>
<feature type="domain" description="BON" evidence="2">
    <location>
        <begin position="2"/>
        <end position="70"/>
    </location>
</feature>
<evidence type="ECO:0000313" key="3">
    <source>
        <dbReference type="EMBL" id="MFC5525370.1"/>
    </source>
</evidence>
<sequence>MDDKLLQQNVIDELDFEPSIDSADIGVTAERGVITLSGHVPSYTQKVAAERAAWRVKGVKAIAQEIQVRFPGDKKSNDDEIAQRAIDILAWTSSVPHDSVHVKVQNGWVTLMGEVGWNYQREAAETSIRRLSGVLGVTNDIALTPAVQSADIVERINNALKRQAEVEASRIRVFVRDGGRVSIEGEVDNWEERRAVERAAWSAPGVRMVEDHLRIS</sequence>
<organism evidence="3 4">
    <name type="scientific">Rhodanobacter ginsengisoli</name>
    <dbReference type="NCBI Taxonomy" id="418646"/>
    <lineage>
        <taxon>Bacteria</taxon>
        <taxon>Pseudomonadati</taxon>
        <taxon>Pseudomonadota</taxon>
        <taxon>Gammaproteobacteria</taxon>
        <taxon>Lysobacterales</taxon>
        <taxon>Rhodanobacteraceae</taxon>
        <taxon>Rhodanobacter</taxon>
    </lineage>
</organism>
<dbReference type="PANTHER" id="PTHR34606">
    <property type="entry name" value="BON DOMAIN-CONTAINING PROTEIN"/>
    <property type="match status" value="1"/>
</dbReference>
<dbReference type="SMART" id="SM00749">
    <property type="entry name" value="BON"/>
    <property type="match status" value="3"/>
</dbReference>
<dbReference type="InterPro" id="IPR051686">
    <property type="entry name" value="Lipoprotein_DolP"/>
</dbReference>
<dbReference type="RefSeq" id="WP_377318388.1">
    <property type="nucleotide sequence ID" value="NZ_JBHSNF010000001.1"/>
</dbReference>
<proteinExistence type="predicted"/>
<evidence type="ECO:0000313" key="4">
    <source>
        <dbReference type="Proteomes" id="UP001596114"/>
    </source>
</evidence>
<dbReference type="InterPro" id="IPR007055">
    <property type="entry name" value="BON_dom"/>
</dbReference>
<dbReference type="PROSITE" id="PS50914">
    <property type="entry name" value="BON"/>
    <property type="match status" value="3"/>
</dbReference>
<dbReference type="PANTHER" id="PTHR34606:SF4">
    <property type="entry name" value="OUTER MEMBRANE LIPOPROTEIN DOLP"/>
    <property type="match status" value="1"/>
</dbReference>
<dbReference type="InterPro" id="IPR014004">
    <property type="entry name" value="Transpt-assoc_nodulatn_dom_bac"/>
</dbReference>
<name>A0ABW0QLX4_9GAMM</name>